<evidence type="ECO:0000313" key="2">
    <source>
        <dbReference type="Proteomes" id="UP000626148"/>
    </source>
</evidence>
<keyword evidence="2" id="KW-1185">Reference proteome</keyword>
<dbReference type="GO" id="GO:0016989">
    <property type="term" value="F:sigma factor antagonist activity"/>
    <property type="evidence" value="ECO:0007669"/>
    <property type="project" value="InterPro"/>
</dbReference>
<reference evidence="1" key="2">
    <citation type="submission" date="2020-09" db="EMBL/GenBank/DDBJ databases">
        <authorList>
            <person name="Sun Q."/>
            <person name="Kim S."/>
        </authorList>
    </citation>
    <scope>NUCLEOTIDE SEQUENCE</scope>
    <source>
        <strain evidence="1">KCTC 22169</strain>
    </source>
</reference>
<comment type="caution">
    <text evidence="1">The sequence shown here is derived from an EMBL/GenBank/DDBJ whole genome shotgun (WGS) entry which is preliminary data.</text>
</comment>
<dbReference type="Proteomes" id="UP000626148">
    <property type="component" value="Unassembled WGS sequence"/>
</dbReference>
<dbReference type="AlphaFoldDB" id="A0A918NIF9"/>
<protein>
    <recommendedName>
        <fullName evidence="3">Anti sigma-E protein RseA N-terminal domain-containing protein</fullName>
    </recommendedName>
</protein>
<dbReference type="CDD" id="cd16328">
    <property type="entry name" value="RseA_N"/>
    <property type="match status" value="1"/>
</dbReference>
<evidence type="ECO:0008006" key="3">
    <source>
        <dbReference type="Google" id="ProtNLM"/>
    </source>
</evidence>
<evidence type="ECO:0000313" key="1">
    <source>
        <dbReference type="EMBL" id="GGX69795.1"/>
    </source>
</evidence>
<proteinExistence type="predicted"/>
<dbReference type="SUPFAM" id="SSF89069">
    <property type="entry name" value="N-terminal, cytoplasmic domain of anti-sigmaE factor RseA"/>
    <property type="match status" value="1"/>
</dbReference>
<dbReference type="EMBL" id="BMXR01000013">
    <property type="protein sequence ID" value="GGX69795.1"/>
    <property type="molecule type" value="Genomic_DNA"/>
</dbReference>
<dbReference type="RefSeq" id="WP_189612392.1">
    <property type="nucleotide sequence ID" value="NZ_BMXR01000013.1"/>
</dbReference>
<organism evidence="1 2">
    <name type="scientific">Saccharospirillum salsuginis</name>
    <dbReference type="NCBI Taxonomy" id="418750"/>
    <lineage>
        <taxon>Bacteria</taxon>
        <taxon>Pseudomonadati</taxon>
        <taxon>Pseudomonadota</taxon>
        <taxon>Gammaproteobacteria</taxon>
        <taxon>Oceanospirillales</taxon>
        <taxon>Saccharospirillaceae</taxon>
        <taxon>Saccharospirillum</taxon>
    </lineage>
</organism>
<accession>A0A918NIF9</accession>
<dbReference type="InterPro" id="IPR005572">
    <property type="entry name" value="Anti-sigma_E_RseA_N"/>
</dbReference>
<name>A0A918NIF9_9GAMM</name>
<dbReference type="Gene3D" id="1.10.10.880">
    <property type="entry name" value="Anti sigma-E protein RseA, N-terminal domain"/>
    <property type="match status" value="1"/>
</dbReference>
<reference evidence="1" key="1">
    <citation type="journal article" date="2014" name="Int. J. Syst. Evol. Microbiol.">
        <title>Complete genome sequence of Corynebacterium casei LMG S-19264T (=DSM 44701T), isolated from a smear-ripened cheese.</title>
        <authorList>
            <consortium name="US DOE Joint Genome Institute (JGI-PGF)"/>
            <person name="Walter F."/>
            <person name="Albersmeier A."/>
            <person name="Kalinowski J."/>
            <person name="Ruckert C."/>
        </authorList>
    </citation>
    <scope>NUCLEOTIDE SEQUENCE</scope>
    <source>
        <strain evidence="1">KCTC 22169</strain>
    </source>
</reference>
<dbReference type="InterPro" id="IPR036147">
    <property type="entry name" value="Anti-sigma_E_RseA_N_sf"/>
</dbReference>
<gene>
    <name evidence="1" type="ORF">GCM10007392_41740</name>
</gene>
<sequence length="161" mass="17602">MNDRVNESFSAFLDGEASEVDIQRLMKALDKNPELLDDWHRLSQVQAAMAGDVVVDVGRQRLDDSAGDHVEPPAPRRSLAKRLSQMAVAAGVAVVVVIGARWETPQQPDTQVAGIQDVDAAQARFEAQQRLNSYLRQHAEAASYSSGHAVVPSNLQWEASE</sequence>